<feature type="compositionally biased region" description="Basic and acidic residues" evidence="8">
    <location>
        <begin position="283"/>
        <end position="292"/>
    </location>
</feature>
<accession>A0AA35ZHB5</accession>
<organism evidence="10 11">
    <name type="scientific">Lactuca saligna</name>
    <name type="common">Willowleaf lettuce</name>
    <dbReference type="NCBI Taxonomy" id="75948"/>
    <lineage>
        <taxon>Eukaryota</taxon>
        <taxon>Viridiplantae</taxon>
        <taxon>Streptophyta</taxon>
        <taxon>Embryophyta</taxon>
        <taxon>Tracheophyta</taxon>
        <taxon>Spermatophyta</taxon>
        <taxon>Magnoliopsida</taxon>
        <taxon>eudicotyledons</taxon>
        <taxon>Gunneridae</taxon>
        <taxon>Pentapetalae</taxon>
        <taxon>asterids</taxon>
        <taxon>campanulids</taxon>
        <taxon>Asterales</taxon>
        <taxon>Asteraceae</taxon>
        <taxon>Cichorioideae</taxon>
        <taxon>Cichorieae</taxon>
        <taxon>Lactucinae</taxon>
        <taxon>Lactuca</taxon>
    </lineage>
</organism>
<dbReference type="GO" id="GO:0016042">
    <property type="term" value="P:lipid catabolic process"/>
    <property type="evidence" value="ECO:0007669"/>
    <property type="project" value="UniProtKB-KW"/>
</dbReference>
<reference evidence="10" key="1">
    <citation type="submission" date="2023-04" db="EMBL/GenBank/DDBJ databases">
        <authorList>
            <person name="Vijverberg K."/>
            <person name="Xiong W."/>
            <person name="Schranz E."/>
        </authorList>
    </citation>
    <scope>NUCLEOTIDE SEQUENCE</scope>
</reference>
<proteinExistence type="inferred from homology"/>
<comment type="subcellular location">
    <subcellularLocation>
        <location evidence="1">Secreted</location>
    </subcellularLocation>
</comment>
<dbReference type="PANTHER" id="PTHR45650:SF56">
    <property type="entry name" value="SGNH HYDROLASE-TYPE ESTERASE DOMAIN-CONTAINING PROTEIN-RELATED"/>
    <property type="match status" value="1"/>
</dbReference>
<evidence type="ECO:0008006" key="12">
    <source>
        <dbReference type="Google" id="ProtNLM"/>
    </source>
</evidence>
<dbReference type="InterPro" id="IPR036514">
    <property type="entry name" value="SGNH_hydro_sf"/>
</dbReference>
<evidence type="ECO:0000256" key="9">
    <source>
        <dbReference type="SAM" id="Phobius"/>
    </source>
</evidence>
<keyword evidence="11" id="KW-1185">Reference proteome</keyword>
<dbReference type="InterPro" id="IPR001087">
    <property type="entry name" value="GDSL"/>
</dbReference>
<keyword evidence="9" id="KW-1133">Transmembrane helix</keyword>
<dbReference type="Pfam" id="PF00657">
    <property type="entry name" value="Lipase_GDSL"/>
    <property type="match status" value="1"/>
</dbReference>
<evidence type="ECO:0000256" key="5">
    <source>
        <dbReference type="ARBA" id="ARBA00022801"/>
    </source>
</evidence>
<feature type="transmembrane region" description="Helical" evidence="9">
    <location>
        <begin position="53"/>
        <end position="72"/>
    </location>
</feature>
<keyword evidence="7" id="KW-0443">Lipid metabolism</keyword>
<dbReference type="GO" id="GO:0005576">
    <property type="term" value="C:extracellular region"/>
    <property type="evidence" value="ECO:0007669"/>
    <property type="project" value="UniProtKB-SubCell"/>
</dbReference>
<feature type="transmembrane region" description="Helical" evidence="9">
    <location>
        <begin position="20"/>
        <end position="41"/>
    </location>
</feature>
<evidence type="ECO:0000256" key="4">
    <source>
        <dbReference type="ARBA" id="ARBA00022729"/>
    </source>
</evidence>
<protein>
    <recommendedName>
        <fullName evidence="12">GDSL esterase/lipase</fullName>
    </recommendedName>
</protein>
<keyword evidence="9" id="KW-0472">Membrane</keyword>
<dbReference type="Proteomes" id="UP001177003">
    <property type="component" value="Chromosome 6"/>
</dbReference>
<evidence type="ECO:0000256" key="7">
    <source>
        <dbReference type="ARBA" id="ARBA00023098"/>
    </source>
</evidence>
<evidence type="ECO:0000256" key="6">
    <source>
        <dbReference type="ARBA" id="ARBA00022963"/>
    </source>
</evidence>
<evidence type="ECO:0000313" key="11">
    <source>
        <dbReference type="Proteomes" id="UP001177003"/>
    </source>
</evidence>
<dbReference type="Gene3D" id="3.40.50.1110">
    <property type="entry name" value="SGNH hydrolase"/>
    <property type="match status" value="1"/>
</dbReference>
<keyword evidence="5" id="KW-0378">Hydrolase</keyword>
<evidence type="ECO:0000313" key="10">
    <source>
        <dbReference type="EMBL" id="CAI9291977.1"/>
    </source>
</evidence>
<keyword evidence="9" id="KW-0812">Transmembrane</keyword>
<dbReference type="AlphaFoldDB" id="A0AA35ZHB5"/>
<keyword evidence="6" id="KW-0442">Lipid degradation</keyword>
<keyword evidence="3" id="KW-0964">Secreted</keyword>
<feature type="region of interest" description="Disordered" evidence="8">
    <location>
        <begin position="262"/>
        <end position="292"/>
    </location>
</feature>
<dbReference type="EMBL" id="OX465082">
    <property type="protein sequence ID" value="CAI9291977.1"/>
    <property type="molecule type" value="Genomic_DNA"/>
</dbReference>
<evidence type="ECO:0000256" key="8">
    <source>
        <dbReference type="SAM" id="MobiDB-lite"/>
    </source>
</evidence>
<name>A0AA35ZHB5_LACSI</name>
<keyword evidence="4" id="KW-0732">Signal</keyword>
<evidence type="ECO:0000256" key="1">
    <source>
        <dbReference type="ARBA" id="ARBA00004613"/>
    </source>
</evidence>
<dbReference type="PANTHER" id="PTHR45650">
    <property type="entry name" value="GDSL-LIKE LIPASE/ACYLHYDROLASE-RELATED"/>
    <property type="match status" value="1"/>
</dbReference>
<evidence type="ECO:0000256" key="3">
    <source>
        <dbReference type="ARBA" id="ARBA00022525"/>
    </source>
</evidence>
<dbReference type="InterPro" id="IPR051238">
    <property type="entry name" value="GDSL_esterase/lipase"/>
</dbReference>
<evidence type="ECO:0000256" key="2">
    <source>
        <dbReference type="ARBA" id="ARBA00008668"/>
    </source>
</evidence>
<gene>
    <name evidence="10" type="ORF">LSALG_LOCUS31083</name>
</gene>
<comment type="similarity">
    <text evidence="2">Belongs to the 'GDSL' lipolytic enzyme family.</text>
</comment>
<sequence length="292" mass="32584">MNLLYQRTQKKHKLKSMEEFIIRHLIIFLNVIEYHLSTRIITNLSSKFSWRKLLVRLMSCCSCITNIFIVLVCMNTCMAQNFSAIFIFGDSLVDVGNNNYITTFAKANYEPVGIDFGKPTGRFTNGRTVCDILGQSLGFKHFPPPYLAPTTCGSVVLDGVNYASGAGGILDESGANYIGRIAMDAQLKNFAKTRLDIISILGAPEALNFFATALFTVTMGSNDFINNYFILPGRSQPVPPKTFIQSMISAFRRQLTMGPKCLTDQWRPRELGPYRAPKAKGTTKGDGERDEK</sequence>
<dbReference type="GO" id="GO:0016788">
    <property type="term" value="F:hydrolase activity, acting on ester bonds"/>
    <property type="evidence" value="ECO:0007669"/>
    <property type="project" value="InterPro"/>
</dbReference>